<keyword evidence="1" id="KW-1133">Transmembrane helix</keyword>
<keyword evidence="1" id="KW-0472">Membrane</keyword>
<sequence>MAKEVMPRQRVFNIIVLLLYLMIINKSNLSRSNTLNRKKRFLLFPEGPINIIQLIIGIGVPVEVEPESVIVGWAFRAFYTMPTNISQLMLQDYGSRARNRRSTVSRWDVYKALEQQAEMHGFGGKSCVLKAICEAAETPLDQEHGIFEELFHTLFTPTTTEEDIADYTDNEYYAAHRLGESSDGECSRIFADCKISILETITQLRNHSD</sequence>
<dbReference type="SMART" id="SM00718">
    <property type="entry name" value="DM4_12"/>
    <property type="match status" value="1"/>
</dbReference>
<keyword evidence="1" id="KW-0812">Transmembrane</keyword>
<evidence type="ECO:0000313" key="3">
    <source>
        <dbReference type="Proteomes" id="UP000410492"/>
    </source>
</evidence>
<evidence type="ECO:0000313" key="2">
    <source>
        <dbReference type="EMBL" id="VEN60369.1"/>
    </source>
</evidence>
<dbReference type="PANTHER" id="PTHR21398:SF21">
    <property type="entry name" value="AGAP004005-PA"/>
    <property type="match status" value="1"/>
</dbReference>
<dbReference type="EMBL" id="CAACVG010012492">
    <property type="protein sequence ID" value="VEN60369.1"/>
    <property type="molecule type" value="Genomic_DNA"/>
</dbReference>
<organism evidence="2 3">
    <name type="scientific">Callosobruchus maculatus</name>
    <name type="common">Southern cowpea weevil</name>
    <name type="synonym">Pulse bruchid</name>
    <dbReference type="NCBI Taxonomy" id="64391"/>
    <lineage>
        <taxon>Eukaryota</taxon>
        <taxon>Metazoa</taxon>
        <taxon>Ecdysozoa</taxon>
        <taxon>Arthropoda</taxon>
        <taxon>Hexapoda</taxon>
        <taxon>Insecta</taxon>
        <taxon>Pterygota</taxon>
        <taxon>Neoptera</taxon>
        <taxon>Endopterygota</taxon>
        <taxon>Coleoptera</taxon>
        <taxon>Polyphaga</taxon>
        <taxon>Cucujiformia</taxon>
        <taxon>Chrysomeloidea</taxon>
        <taxon>Chrysomelidae</taxon>
        <taxon>Bruchinae</taxon>
        <taxon>Bruchini</taxon>
        <taxon>Callosobruchus</taxon>
    </lineage>
</organism>
<dbReference type="AlphaFoldDB" id="A0A653DK32"/>
<feature type="transmembrane region" description="Helical" evidence="1">
    <location>
        <begin position="12"/>
        <end position="29"/>
    </location>
</feature>
<gene>
    <name evidence="2" type="ORF">CALMAC_LOCUS18091</name>
</gene>
<name>A0A653DK32_CALMS</name>
<dbReference type="InterPro" id="IPR006631">
    <property type="entry name" value="DM4_12"/>
</dbReference>
<dbReference type="Pfam" id="PF07841">
    <property type="entry name" value="DM4_12"/>
    <property type="match status" value="1"/>
</dbReference>
<reference evidence="2 3" key="1">
    <citation type="submission" date="2019-01" db="EMBL/GenBank/DDBJ databases">
        <authorList>
            <person name="Sayadi A."/>
        </authorList>
    </citation>
    <scope>NUCLEOTIDE SEQUENCE [LARGE SCALE GENOMIC DNA]</scope>
</reference>
<keyword evidence="3" id="KW-1185">Reference proteome</keyword>
<dbReference type="OrthoDB" id="8186940at2759"/>
<dbReference type="PANTHER" id="PTHR21398">
    <property type="entry name" value="AGAP007094-PA"/>
    <property type="match status" value="1"/>
</dbReference>
<accession>A0A653DK32</accession>
<evidence type="ECO:0000256" key="1">
    <source>
        <dbReference type="SAM" id="Phobius"/>
    </source>
</evidence>
<protein>
    <submittedName>
        <fullName evidence="2">Uncharacterized protein</fullName>
    </submittedName>
</protein>
<dbReference type="Proteomes" id="UP000410492">
    <property type="component" value="Unassembled WGS sequence"/>
</dbReference>
<proteinExistence type="predicted"/>